<keyword evidence="9" id="KW-0175">Coiled coil</keyword>
<evidence type="ECO:0000313" key="13">
    <source>
        <dbReference type="Proteomes" id="UP000000611"/>
    </source>
</evidence>
<dbReference type="FunFam" id="3.30.70.1660:FF:000002">
    <property type="entry name" value="Peptide chain release factor 1"/>
    <property type="match status" value="1"/>
</dbReference>
<dbReference type="KEGG" id="bdu:BDU_194"/>
<dbReference type="InterPro" id="IPR050057">
    <property type="entry name" value="Prokaryotic/Mito_RF"/>
</dbReference>
<comment type="function">
    <text evidence="1 7">Peptide chain release factor 1 directs the termination of translation in response to the peptide chain termination codons UAG and UAA.</text>
</comment>
<keyword evidence="4 7" id="KW-0488">Methylation</keyword>
<evidence type="ECO:0000313" key="12">
    <source>
        <dbReference type="EMBL" id="ACH93150.1"/>
    </source>
</evidence>
<dbReference type="InterPro" id="IPR005139">
    <property type="entry name" value="PCRF"/>
</dbReference>
<dbReference type="SUPFAM" id="SSF75620">
    <property type="entry name" value="Release factor"/>
    <property type="match status" value="1"/>
</dbReference>
<dbReference type="Proteomes" id="UP000000611">
    <property type="component" value="Chromosome"/>
</dbReference>
<evidence type="ECO:0000256" key="5">
    <source>
        <dbReference type="ARBA" id="ARBA00022490"/>
    </source>
</evidence>
<dbReference type="HOGENOM" id="CLU_036856_0_1_12"/>
<dbReference type="EMBL" id="CP000976">
    <property type="protein sequence ID" value="ACH93150.1"/>
    <property type="molecule type" value="Genomic_DNA"/>
</dbReference>
<dbReference type="NCBIfam" id="TIGR00019">
    <property type="entry name" value="prfA"/>
    <property type="match status" value="1"/>
</dbReference>
<dbReference type="PROSITE" id="PS00745">
    <property type="entry name" value="RF_PROK_I"/>
    <property type="match status" value="1"/>
</dbReference>
<sequence>MKMFLEKLNPIESKIKILEEKLQDVNLIKNQKEYSKIIKEYNYLEKIKEKKDEYQHILNQINENQKILSEEDNLEMKDLIKQEIAHLYSKKDEIENTIKILLLHQDENDDKNIIIEIRAGTGGEEAALFAHNLYEMYTKYSEKKKWKTELINFNETELGGFKEVSFEIKGKDVFKKLKHESGVHRVQRIPITESNGKLQTSAATVAVLPEVEDTDIEINDKDLRIDVYRSSGAGGQHVNTTDSAVRITHLPTGIVAQCQNERSQHKNKEQAMKILRARLYELENLKKQEQRSNDRKQQVGSGDRSERIRTYNFPQNRVTDHRANISLYKLEEIMQGELDSLLNTLALKFQEQSLKNSQL</sequence>
<dbReference type="HAMAP" id="MF_00093">
    <property type="entry name" value="Rel_fac_1"/>
    <property type="match status" value="1"/>
</dbReference>
<evidence type="ECO:0000256" key="3">
    <source>
        <dbReference type="ARBA" id="ARBA00010835"/>
    </source>
</evidence>
<dbReference type="PANTHER" id="PTHR43804:SF7">
    <property type="entry name" value="LD18447P"/>
    <property type="match status" value="1"/>
</dbReference>
<dbReference type="Pfam" id="PF00472">
    <property type="entry name" value="RF-1"/>
    <property type="match status" value="1"/>
</dbReference>
<dbReference type="Gene3D" id="3.30.160.20">
    <property type="match status" value="1"/>
</dbReference>
<dbReference type="InterPro" id="IPR000352">
    <property type="entry name" value="Pep_chain_release_fac_I"/>
</dbReference>
<proteinExistence type="inferred from homology"/>
<dbReference type="STRING" id="412419.BDU_194"/>
<organism evidence="12 13">
    <name type="scientific">Borrelia duttonii (strain Ly)</name>
    <dbReference type="NCBI Taxonomy" id="412419"/>
    <lineage>
        <taxon>Bacteria</taxon>
        <taxon>Pseudomonadati</taxon>
        <taxon>Spirochaetota</taxon>
        <taxon>Spirochaetia</taxon>
        <taxon>Spirochaetales</taxon>
        <taxon>Borreliaceae</taxon>
        <taxon>Borrelia</taxon>
    </lineage>
</organism>
<dbReference type="GO" id="GO:0005829">
    <property type="term" value="C:cytosol"/>
    <property type="evidence" value="ECO:0007669"/>
    <property type="project" value="UniProtKB-ARBA"/>
</dbReference>
<name>B5RL21_BORDL</name>
<dbReference type="Gene3D" id="6.10.140.1950">
    <property type="match status" value="1"/>
</dbReference>
<keyword evidence="13" id="KW-1185">Reference proteome</keyword>
<dbReference type="FunFam" id="3.30.70.1660:FF:000004">
    <property type="entry name" value="Peptide chain release factor 1"/>
    <property type="match status" value="1"/>
</dbReference>
<feature type="region of interest" description="Disordered" evidence="10">
    <location>
        <begin position="285"/>
        <end position="314"/>
    </location>
</feature>
<feature type="domain" description="Prokaryotic-type class I peptide chain release factors" evidence="11">
    <location>
        <begin position="229"/>
        <end position="245"/>
    </location>
</feature>
<evidence type="ECO:0000256" key="8">
    <source>
        <dbReference type="NCBIfam" id="TIGR00019"/>
    </source>
</evidence>
<dbReference type="eggNOG" id="COG0216">
    <property type="taxonomic scope" value="Bacteria"/>
</dbReference>
<dbReference type="Gene3D" id="3.30.70.1660">
    <property type="match status" value="2"/>
</dbReference>
<keyword evidence="5 7" id="KW-0963">Cytoplasm</keyword>
<dbReference type="NCBIfam" id="NF001859">
    <property type="entry name" value="PRK00591.1"/>
    <property type="match status" value="1"/>
</dbReference>
<keyword evidence="6 7" id="KW-0648">Protein biosynthesis</keyword>
<dbReference type="AlphaFoldDB" id="B5RL21"/>
<evidence type="ECO:0000256" key="2">
    <source>
        <dbReference type="ARBA" id="ARBA00004496"/>
    </source>
</evidence>
<dbReference type="FunFam" id="3.30.160.20:FF:000004">
    <property type="entry name" value="Peptide chain release factor 1"/>
    <property type="match status" value="1"/>
</dbReference>
<feature type="compositionally biased region" description="Basic and acidic residues" evidence="10">
    <location>
        <begin position="285"/>
        <end position="309"/>
    </location>
</feature>
<reference evidence="12 13" key="1">
    <citation type="journal article" date="2008" name="PLoS Genet.">
        <title>The genome of Borrelia recurrentis, the agent of deadly louse-borne relapsing fever, is a degraded subset of tick-borne Borrelia duttonii.</title>
        <authorList>
            <person name="Lescot M."/>
            <person name="Audic S."/>
            <person name="Robert C."/>
            <person name="Nguyen T.T."/>
            <person name="Blanc G."/>
            <person name="Cutler S.J."/>
            <person name="Wincker P."/>
            <person name="Couloux A."/>
            <person name="Claverie J.-M."/>
            <person name="Raoult D."/>
            <person name="Drancourt M."/>
        </authorList>
    </citation>
    <scope>NUCLEOTIDE SEQUENCE [LARGE SCALE GENOMIC DNA]</scope>
    <source>
        <strain evidence="12 13">Ly</strain>
    </source>
</reference>
<dbReference type="SMART" id="SM00937">
    <property type="entry name" value="PCRF"/>
    <property type="match status" value="1"/>
</dbReference>
<evidence type="ECO:0000256" key="6">
    <source>
        <dbReference type="ARBA" id="ARBA00022917"/>
    </source>
</evidence>
<comment type="similarity">
    <text evidence="3 7">Belongs to the prokaryotic/mitochondrial release factor family.</text>
</comment>
<evidence type="ECO:0000256" key="10">
    <source>
        <dbReference type="SAM" id="MobiDB-lite"/>
    </source>
</evidence>
<evidence type="ECO:0000256" key="7">
    <source>
        <dbReference type="HAMAP-Rule" id="MF_00093"/>
    </source>
</evidence>
<evidence type="ECO:0000259" key="11">
    <source>
        <dbReference type="PROSITE" id="PS00745"/>
    </source>
</evidence>
<accession>B5RL21</accession>
<dbReference type="GO" id="GO:0016149">
    <property type="term" value="F:translation release factor activity, codon specific"/>
    <property type="evidence" value="ECO:0007669"/>
    <property type="project" value="UniProtKB-UniRule"/>
</dbReference>
<dbReference type="Pfam" id="PF03462">
    <property type="entry name" value="PCRF"/>
    <property type="match status" value="1"/>
</dbReference>
<comment type="subcellular location">
    <subcellularLocation>
        <location evidence="2 7">Cytoplasm</location>
    </subcellularLocation>
</comment>
<evidence type="ECO:0000256" key="4">
    <source>
        <dbReference type="ARBA" id="ARBA00022481"/>
    </source>
</evidence>
<comment type="PTM">
    <text evidence="7">Methylated by PrmC. Methylation increases the termination efficiency of RF1.</text>
</comment>
<feature type="coiled-coil region" evidence="9">
    <location>
        <begin position="44"/>
        <end position="71"/>
    </location>
</feature>
<dbReference type="PANTHER" id="PTHR43804">
    <property type="entry name" value="LD18447P"/>
    <property type="match status" value="1"/>
</dbReference>
<evidence type="ECO:0000256" key="1">
    <source>
        <dbReference type="ARBA" id="ARBA00002986"/>
    </source>
</evidence>
<gene>
    <name evidence="7 12" type="primary">prfA</name>
    <name evidence="12" type="ordered locus">BDU_194</name>
</gene>
<evidence type="ECO:0000256" key="9">
    <source>
        <dbReference type="SAM" id="Coils"/>
    </source>
</evidence>
<dbReference type="InterPro" id="IPR045853">
    <property type="entry name" value="Pep_chain_release_fac_I_sf"/>
</dbReference>
<feature type="modified residue" description="N5-methylglutamine" evidence="7">
    <location>
        <position position="236"/>
    </location>
</feature>
<protein>
    <recommendedName>
        <fullName evidence="7 8">Peptide chain release factor 1</fullName>
        <shortName evidence="7">RF-1</shortName>
    </recommendedName>
</protein>
<dbReference type="InterPro" id="IPR004373">
    <property type="entry name" value="RF-1"/>
</dbReference>